<dbReference type="Proteomes" id="UP000006324">
    <property type="component" value="Unassembled WGS sequence"/>
</dbReference>
<gene>
    <name evidence="1" type="ORF">LEP1GSC104_1475</name>
</gene>
<evidence type="ECO:0000313" key="1">
    <source>
        <dbReference type="EMBL" id="EKO22740.1"/>
    </source>
</evidence>
<dbReference type="EMBL" id="AHNQ02000057">
    <property type="protein sequence ID" value="EKO22740.1"/>
    <property type="molecule type" value="Genomic_DNA"/>
</dbReference>
<dbReference type="AlphaFoldDB" id="A0A0F6H3H7"/>
<organism evidence="1 2">
    <name type="scientific">Leptospira interrogans str. UI 12621</name>
    <dbReference type="NCBI Taxonomy" id="1049937"/>
    <lineage>
        <taxon>Bacteria</taxon>
        <taxon>Pseudomonadati</taxon>
        <taxon>Spirochaetota</taxon>
        <taxon>Spirochaetia</taxon>
        <taxon>Leptospirales</taxon>
        <taxon>Leptospiraceae</taxon>
        <taxon>Leptospira</taxon>
    </lineage>
</organism>
<comment type="caution">
    <text evidence="1">The sequence shown here is derived from an EMBL/GenBank/DDBJ whole genome shotgun (WGS) entry which is preliminary data.</text>
</comment>
<evidence type="ECO:0000313" key="2">
    <source>
        <dbReference type="Proteomes" id="UP000006324"/>
    </source>
</evidence>
<accession>A0A0F6H3H7</accession>
<name>A0A0F6H3H7_LEPIR</name>
<protein>
    <submittedName>
        <fullName evidence="1">Uncharacterized protein</fullName>
    </submittedName>
</protein>
<sequence length="50" mass="5877">MRQILSFYKIESLRQNVGTTTNYGFTDKFSDRNIHFKKIISDFPTNSGQM</sequence>
<reference evidence="1 2" key="1">
    <citation type="submission" date="2012-09" db="EMBL/GenBank/DDBJ databases">
        <authorList>
            <person name="Harkins D.M."/>
            <person name="Durkin A.S."/>
            <person name="Brinkac L.M."/>
            <person name="Selengut J.D."/>
            <person name="Sanka R."/>
            <person name="DePew J."/>
            <person name="Purushe J."/>
            <person name="Chanthongthip A."/>
            <person name="Lattana O."/>
            <person name="Phetsouvanh R."/>
            <person name="Newton P.N."/>
            <person name="Vinetz J.M."/>
            <person name="Sutton G.G."/>
            <person name="Nelson W.C."/>
            <person name="Fouts D.E."/>
        </authorList>
    </citation>
    <scope>NUCLEOTIDE SEQUENCE [LARGE SCALE GENOMIC DNA]</scope>
    <source>
        <strain evidence="1 2">UI 12621</strain>
    </source>
</reference>
<proteinExistence type="predicted"/>